<evidence type="ECO:0000313" key="2">
    <source>
        <dbReference type="Proteomes" id="UP000287155"/>
    </source>
</evidence>
<reference evidence="1 2" key="1">
    <citation type="journal article" date="2019" name="Extremophiles">
        <title>Biogeography of thermophiles and predominance of Thermus scotoductus in domestic water heaters.</title>
        <authorList>
            <person name="Wilpiszeski R.L."/>
            <person name="Zhang Z."/>
            <person name="House C.H."/>
        </authorList>
    </citation>
    <scope>NUCLEOTIDE SEQUENCE [LARGE SCALE GENOMIC DNA]</scope>
    <source>
        <strain evidence="1 2">14_S14</strain>
    </source>
</reference>
<gene>
    <name evidence="1" type="ORF">CSW27_07600</name>
</gene>
<proteinExistence type="predicted"/>
<feature type="non-terminal residue" evidence="1">
    <location>
        <position position="1"/>
    </location>
</feature>
<keyword evidence="1" id="KW-0560">Oxidoreductase</keyword>
<name>A0A430UXU4_THESC</name>
<dbReference type="AlphaFoldDB" id="A0A430UXU4"/>
<organism evidence="1 2">
    <name type="scientific">Thermus scotoductus</name>
    <dbReference type="NCBI Taxonomy" id="37636"/>
    <lineage>
        <taxon>Bacteria</taxon>
        <taxon>Thermotogati</taxon>
        <taxon>Deinococcota</taxon>
        <taxon>Deinococci</taxon>
        <taxon>Thermales</taxon>
        <taxon>Thermaceae</taxon>
        <taxon>Thermus</taxon>
    </lineage>
</organism>
<dbReference type="GO" id="GO:0051213">
    <property type="term" value="F:dioxygenase activity"/>
    <property type="evidence" value="ECO:0007669"/>
    <property type="project" value="UniProtKB-KW"/>
</dbReference>
<sequence length="64" mass="7321">RSFATQLFFPEEVQRQVYAQPPYAERGMPRIGNRQDMIFRADLLLALKPEGEGYGGSFVLTLPF</sequence>
<comment type="caution">
    <text evidence="1">The sequence shown here is derived from an EMBL/GenBank/DDBJ whole genome shotgun (WGS) entry which is preliminary data.</text>
</comment>
<dbReference type="EMBL" id="PEMJ01000226">
    <property type="protein sequence ID" value="RTI14264.1"/>
    <property type="molecule type" value="Genomic_DNA"/>
</dbReference>
<protein>
    <submittedName>
        <fullName evidence="1">Catechol 1,2-dioxygenase</fullName>
    </submittedName>
</protein>
<accession>A0A430UXU4</accession>
<evidence type="ECO:0000313" key="1">
    <source>
        <dbReference type="EMBL" id="RTI14264.1"/>
    </source>
</evidence>
<keyword evidence="1" id="KW-0223">Dioxygenase</keyword>
<dbReference type="Proteomes" id="UP000287155">
    <property type="component" value="Unassembled WGS sequence"/>
</dbReference>